<dbReference type="WBParaSite" id="Pan_g18821.t1">
    <property type="protein sequence ID" value="Pan_g18821.t1"/>
    <property type="gene ID" value="Pan_g18821"/>
</dbReference>
<sequence>MVSQSGSKANAGGTPCWLTTVTQLEPNEDGAIDTRAGKVPPYRNFFYSNCHGGIAEDVVRDHGWMGPLSSGGLESSFDADPLGLFDSRICASGDRGSE</sequence>
<reference evidence="1" key="1">
    <citation type="journal article" date="2013" name="Genetics">
        <title>The draft genome and transcriptome of Panagrellus redivivus are shaped by the harsh demands of a free-living lifestyle.</title>
        <authorList>
            <person name="Srinivasan J."/>
            <person name="Dillman A.R."/>
            <person name="Macchietto M.G."/>
            <person name="Heikkinen L."/>
            <person name="Lakso M."/>
            <person name="Fracchia K.M."/>
            <person name="Antoshechkin I."/>
            <person name="Mortazavi A."/>
            <person name="Wong G."/>
            <person name="Sternberg P.W."/>
        </authorList>
    </citation>
    <scope>NUCLEOTIDE SEQUENCE [LARGE SCALE GENOMIC DNA]</scope>
    <source>
        <strain evidence="1">MT8872</strain>
    </source>
</reference>
<evidence type="ECO:0000313" key="1">
    <source>
        <dbReference type="Proteomes" id="UP000492821"/>
    </source>
</evidence>
<keyword evidence="1" id="KW-1185">Reference proteome</keyword>
<reference evidence="2" key="2">
    <citation type="submission" date="2020-10" db="UniProtKB">
        <authorList>
            <consortium name="WormBaseParasite"/>
        </authorList>
    </citation>
    <scope>IDENTIFICATION</scope>
</reference>
<protein>
    <submittedName>
        <fullName evidence="2">Uncharacterized protein</fullName>
    </submittedName>
</protein>
<organism evidence="1 2">
    <name type="scientific">Panagrellus redivivus</name>
    <name type="common">Microworm</name>
    <dbReference type="NCBI Taxonomy" id="6233"/>
    <lineage>
        <taxon>Eukaryota</taxon>
        <taxon>Metazoa</taxon>
        <taxon>Ecdysozoa</taxon>
        <taxon>Nematoda</taxon>
        <taxon>Chromadorea</taxon>
        <taxon>Rhabditida</taxon>
        <taxon>Tylenchina</taxon>
        <taxon>Panagrolaimomorpha</taxon>
        <taxon>Panagrolaimoidea</taxon>
        <taxon>Panagrolaimidae</taxon>
        <taxon>Panagrellus</taxon>
    </lineage>
</organism>
<evidence type="ECO:0000313" key="2">
    <source>
        <dbReference type="WBParaSite" id="Pan_g18821.t1"/>
    </source>
</evidence>
<dbReference type="Proteomes" id="UP000492821">
    <property type="component" value="Unassembled WGS sequence"/>
</dbReference>
<dbReference type="AlphaFoldDB" id="A0A7E4ZUZ6"/>
<proteinExistence type="predicted"/>
<accession>A0A7E4ZUZ6</accession>
<name>A0A7E4ZUZ6_PANRE</name>